<sequence>MRRLIWAGKGRRSTMDCYDVHMSTGLGRRESRLLNIASLFEAEGRQNACANRPRDIVPMAMAEWLKAILLLPSLDGGYLGRHGVSEMRRLLWICSRRVTRLAGDTISVHNEDNSRPKGTRPNPGNSGWPKGRNPYGHRAGVVQGPASPGRPAVSASLTSRHYSTGSAPKVVRRLKGLTERCINHPNLAVDRNIYPLLCDPYLLTVAYNNIRSKPGNMTPGVVPETLDGVSYETVKEISDGLRNETFQFKPGRKTQIPKQSGGLRSLTIAPPRDKIVQEAMRILLNDIFEPTFSDLSHGFRPGRSCHTALQMIQQRFKPVTWMIEGDISKCFDSIDHGLLMAIIEKKIKDRQFTKLIWKSLRAGYFEFHTIRHNIAGTPQGSIISPILSNIFMHQLDVFVEEMKAEFDRGSRARNTAEYEHRRYLMKRAKRLGNTGELARIYKEAKKNPVMDFRDPSYKRLAYVRYADDWVVGVRGSYKEAERTLDRITEFCRSISLTVSQSKTKITNLNKDKADFLGVNIFRSKHVKHSRKSSSAKQRQNLQLQFHVSIDRVRSKLSSASIIRNGVAAPRFLWLPLSHRQIISLYNSVLRGYLNYYCFVGNHSRLVGWLRWTIYTSAAMLLGRKYGLSTTKVFKRFGPRLSDGDTAGLHDPDYKATGKFRSKANPIVTGLYAKHVSIANLERLACEICGSGYRVEMHHVRHMKDLNPAASVVDRLMARANRKQIPLCRECHMKRHRGEI</sequence>
<evidence type="ECO:0000259" key="2">
    <source>
        <dbReference type="PROSITE" id="PS50878"/>
    </source>
</evidence>
<dbReference type="InterPro" id="IPR003615">
    <property type="entry name" value="HNH_nuc"/>
</dbReference>
<dbReference type="InterPro" id="IPR049030">
    <property type="entry name" value="AI2M-like_HNH"/>
</dbReference>
<evidence type="ECO:0000256" key="1">
    <source>
        <dbReference type="SAM" id="MobiDB-lite"/>
    </source>
</evidence>
<name>A0A0U5J8D6_AXIVE</name>
<dbReference type="PROSITE" id="PS50878">
    <property type="entry name" value="RT_POL"/>
    <property type="match status" value="1"/>
</dbReference>
<feature type="region of interest" description="Disordered" evidence="1">
    <location>
        <begin position="107"/>
        <end position="165"/>
    </location>
</feature>
<dbReference type="PANTHER" id="PTHR34047">
    <property type="entry name" value="NUCLEAR INTRON MATURASE 1, MITOCHONDRIAL-RELATED"/>
    <property type="match status" value="1"/>
</dbReference>
<feature type="compositionally biased region" description="Polar residues" evidence="1">
    <location>
        <begin position="155"/>
        <end position="165"/>
    </location>
</feature>
<accession>A0A0U5J8D6</accession>
<dbReference type="GO" id="GO:0005739">
    <property type="term" value="C:mitochondrion"/>
    <property type="evidence" value="ECO:0007669"/>
    <property type="project" value="UniProtKB-ARBA"/>
</dbReference>
<dbReference type="Pfam" id="PF21368">
    <property type="entry name" value="AI2M-like_HNH"/>
    <property type="match status" value="1"/>
</dbReference>
<dbReference type="Pfam" id="PF00078">
    <property type="entry name" value="RVT_1"/>
    <property type="match status" value="2"/>
</dbReference>
<dbReference type="EMBL" id="LN868210">
    <property type="protein sequence ID" value="CRX66588.1"/>
    <property type="molecule type" value="Genomic_DNA"/>
</dbReference>
<reference evidence="3" key="1">
    <citation type="journal article" date="2015" name="BMC Evol. Biol.">
        <title>Mitochondrial group I and group II introns in the sponge orders Agelasida and Axinellida.</title>
        <authorList>
            <person name="Huchon D."/>
            <person name="Szitenberg A."/>
            <person name="Shefer S."/>
            <person name="Ilan M."/>
            <person name="Feldstein T."/>
        </authorList>
    </citation>
    <scope>NUCLEOTIDE SEQUENCE</scope>
</reference>
<dbReference type="InterPro" id="IPR043502">
    <property type="entry name" value="DNA/RNA_pol_sf"/>
</dbReference>
<protein>
    <submittedName>
        <fullName evidence="3">Putative reverse transcriptase protein</fullName>
    </submittedName>
</protein>
<dbReference type="InterPro" id="IPR000477">
    <property type="entry name" value="RT_dom"/>
</dbReference>
<keyword evidence="3" id="KW-0695">RNA-directed DNA polymerase</keyword>
<feature type="domain" description="Reverse transcriptase" evidence="2">
    <location>
        <begin position="237"/>
        <end position="520"/>
    </location>
</feature>
<dbReference type="CDD" id="cd00085">
    <property type="entry name" value="HNHc"/>
    <property type="match status" value="1"/>
</dbReference>
<dbReference type="InterPro" id="IPR051083">
    <property type="entry name" value="GrpII_Intron_Splice-Mob/Def"/>
</dbReference>
<proteinExistence type="predicted"/>
<keyword evidence="3" id="KW-0548">Nucleotidyltransferase</keyword>
<dbReference type="Pfam" id="PF01348">
    <property type="entry name" value="Intron_maturas2"/>
    <property type="match status" value="1"/>
</dbReference>
<dbReference type="GO" id="GO:0006397">
    <property type="term" value="P:mRNA processing"/>
    <property type="evidence" value="ECO:0007669"/>
    <property type="project" value="InterPro"/>
</dbReference>
<dbReference type="PANTHER" id="PTHR34047:SF8">
    <property type="entry name" value="PROTEIN YKFC"/>
    <property type="match status" value="1"/>
</dbReference>
<geneLocation type="mitochondrion" evidence="3"/>
<dbReference type="CDD" id="cd01651">
    <property type="entry name" value="RT_G2_intron"/>
    <property type="match status" value="1"/>
</dbReference>
<keyword evidence="3" id="KW-0496">Mitochondrion</keyword>
<dbReference type="AlphaFoldDB" id="A0A0U5J8D6"/>
<organism evidence="3">
    <name type="scientific">Axinella verrucosa</name>
    <name type="common">Mediterranean sponge</name>
    <dbReference type="NCBI Taxonomy" id="237119"/>
    <lineage>
        <taxon>Eukaryota</taxon>
        <taxon>Metazoa</taxon>
        <taxon>Porifera</taxon>
        <taxon>Demospongiae</taxon>
        <taxon>Heteroscleromorpha</taxon>
        <taxon>Axinellida</taxon>
        <taxon>Axinellidae</taxon>
        <taxon>Axinella</taxon>
    </lineage>
</organism>
<dbReference type="InterPro" id="IPR024937">
    <property type="entry name" value="Domain_X"/>
</dbReference>
<evidence type="ECO:0000313" key="3">
    <source>
        <dbReference type="EMBL" id="CRX66588.1"/>
    </source>
</evidence>
<keyword evidence="3" id="KW-0808">Transferase</keyword>
<dbReference type="GO" id="GO:0003964">
    <property type="term" value="F:RNA-directed DNA polymerase activity"/>
    <property type="evidence" value="ECO:0007669"/>
    <property type="project" value="UniProtKB-KW"/>
</dbReference>
<dbReference type="SMART" id="SM00507">
    <property type="entry name" value="HNHc"/>
    <property type="match status" value="1"/>
</dbReference>
<dbReference type="SUPFAM" id="SSF56672">
    <property type="entry name" value="DNA/RNA polymerases"/>
    <property type="match status" value="1"/>
</dbReference>